<protein>
    <submittedName>
        <fullName evidence="2">ABC-type multidrug transport system ATPase subunit</fullName>
    </submittedName>
</protein>
<dbReference type="InterPro" id="IPR015854">
    <property type="entry name" value="ABC_transpr_LolD-like"/>
</dbReference>
<dbReference type="Proteomes" id="UP001235966">
    <property type="component" value="Unassembled WGS sequence"/>
</dbReference>
<dbReference type="SUPFAM" id="SSF52540">
    <property type="entry name" value="P-loop containing nucleoside triphosphate hydrolases"/>
    <property type="match status" value="1"/>
</dbReference>
<evidence type="ECO:0000313" key="2">
    <source>
        <dbReference type="EMBL" id="MDP9801185.1"/>
    </source>
</evidence>
<dbReference type="InterPro" id="IPR003439">
    <property type="entry name" value="ABC_transporter-like_ATP-bd"/>
</dbReference>
<evidence type="ECO:0000259" key="1">
    <source>
        <dbReference type="Pfam" id="PF00005"/>
    </source>
</evidence>
<keyword evidence="3" id="KW-1185">Reference proteome</keyword>
<evidence type="ECO:0000313" key="3">
    <source>
        <dbReference type="Proteomes" id="UP001235966"/>
    </source>
</evidence>
<comment type="caution">
    <text evidence="2">The sequence shown here is derived from an EMBL/GenBank/DDBJ whole genome shotgun (WGS) entry which is preliminary data.</text>
</comment>
<accession>A0ABT9NBU3</accession>
<name>A0ABT9NBU3_9ACTO</name>
<sequence>MSNVITMENVTKIHRSGADEVRALDGVSAGIRTGEFVAVMGPRGSGKSTFLNVIGGLDAPTSGKIFVDGQEITAVSIKIPYYGGDCDCWRSGARGCLAGVHSRSCLGVPLECGCEDGGP</sequence>
<dbReference type="EMBL" id="JAUSQW010000001">
    <property type="protein sequence ID" value="MDP9801185.1"/>
    <property type="molecule type" value="Genomic_DNA"/>
</dbReference>
<dbReference type="PANTHER" id="PTHR24220">
    <property type="entry name" value="IMPORT ATP-BINDING PROTEIN"/>
    <property type="match status" value="1"/>
</dbReference>
<dbReference type="Gene3D" id="3.40.50.300">
    <property type="entry name" value="P-loop containing nucleotide triphosphate hydrolases"/>
    <property type="match status" value="1"/>
</dbReference>
<feature type="domain" description="ABC transporter" evidence="1">
    <location>
        <begin position="24"/>
        <end position="74"/>
    </location>
</feature>
<organism evidence="2 3">
    <name type="scientific">Arcanobacterium wilhelmae</name>
    <dbReference type="NCBI Taxonomy" id="1803177"/>
    <lineage>
        <taxon>Bacteria</taxon>
        <taxon>Bacillati</taxon>
        <taxon>Actinomycetota</taxon>
        <taxon>Actinomycetes</taxon>
        <taxon>Actinomycetales</taxon>
        <taxon>Actinomycetaceae</taxon>
        <taxon>Arcanobacterium</taxon>
    </lineage>
</organism>
<dbReference type="RefSeq" id="WP_307014586.1">
    <property type="nucleotide sequence ID" value="NZ_JAUSQW010000001.1"/>
</dbReference>
<dbReference type="Pfam" id="PF00005">
    <property type="entry name" value="ABC_tran"/>
    <property type="match status" value="1"/>
</dbReference>
<reference evidence="2 3" key="1">
    <citation type="submission" date="2023-07" db="EMBL/GenBank/DDBJ databases">
        <title>Sequencing the genomes of 1000 actinobacteria strains.</title>
        <authorList>
            <person name="Klenk H.-P."/>
        </authorList>
    </citation>
    <scope>NUCLEOTIDE SEQUENCE [LARGE SCALE GENOMIC DNA]</scope>
    <source>
        <strain evidence="2 3">DSM 102162</strain>
    </source>
</reference>
<dbReference type="PANTHER" id="PTHR24220:SF86">
    <property type="entry name" value="ABC TRANSPORTER ABCH.1"/>
    <property type="match status" value="1"/>
</dbReference>
<proteinExistence type="predicted"/>
<dbReference type="InterPro" id="IPR027417">
    <property type="entry name" value="P-loop_NTPase"/>
</dbReference>
<gene>
    <name evidence="2" type="ORF">J2S49_001261</name>
</gene>